<keyword evidence="2" id="KW-1185">Reference proteome</keyword>
<organism evidence="1 2">
    <name type="scientific">Mycena rosella</name>
    <name type="common">Pink bonnet</name>
    <name type="synonym">Agaricus rosellus</name>
    <dbReference type="NCBI Taxonomy" id="1033263"/>
    <lineage>
        <taxon>Eukaryota</taxon>
        <taxon>Fungi</taxon>
        <taxon>Dikarya</taxon>
        <taxon>Basidiomycota</taxon>
        <taxon>Agaricomycotina</taxon>
        <taxon>Agaricomycetes</taxon>
        <taxon>Agaricomycetidae</taxon>
        <taxon>Agaricales</taxon>
        <taxon>Marasmiineae</taxon>
        <taxon>Mycenaceae</taxon>
        <taxon>Mycena</taxon>
    </lineage>
</organism>
<dbReference type="Proteomes" id="UP001221757">
    <property type="component" value="Unassembled WGS sequence"/>
</dbReference>
<evidence type="ECO:0000313" key="1">
    <source>
        <dbReference type="EMBL" id="KAJ7652571.1"/>
    </source>
</evidence>
<reference evidence="1" key="1">
    <citation type="submission" date="2023-03" db="EMBL/GenBank/DDBJ databases">
        <title>Massive genome expansion in bonnet fungi (Mycena s.s.) driven by repeated elements and novel gene families across ecological guilds.</title>
        <authorList>
            <consortium name="Lawrence Berkeley National Laboratory"/>
            <person name="Harder C.B."/>
            <person name="Miyauchi S."/>
            <person name="Viragh M."/>
            <person name="Kuo A."/>
            <person name="Thoen E."/>
            <person name="Andreopoulos B."/>
            <person name="Lu D."/>
            <person name="Skrede I."/>
            <person name="Drula E."/>
            <person name="Henrissat B."/>
            <person name="Morin E."/>
            <person name="Kohler A."/>
            <person name="Barry K."/>
            <person name="LaButti K."/>
            <person name="Morin E."/>
            <person name="Salamov A."/>
            <person name="Lipzen A."/>
            <person name="Mereny Z."/>
            <person name="Hegedus B."/>
            <person name="Baldrian P."/>
            <person name="Stursova M."/>
            <person name="Weitz H."/>
            <person name="Taylor A."/>
            <person name="Grigoriev I.V."/>
            <person name="Nagy L.G."/>
            <person name="Martin F."/>
            <person name="Kauserud H."/>
        </authorList>
    </citation>
    <scope>NUCLEOTIDE SEQUENCE</scope>
    <source>
        <strain evidence="1">CBHHK067</strain>
    </source>
</reference>
<dbReference type="AlphaFoldDB" id="A0AAD7CLX7"/>
<protein>
    <submittedName>
        <fullName evidence="1">Uncharacterized protein</fullName>
    </submittedName>
</protein>
<accession>A0AAD7CLX7</accession>
<gene>
    <name evidence="1" type="ORF">B0H17DRAFT_1147355</name>
</gene>
<dbReference type="EMBL" id="JARKIE010000346">
    <property type="protein sequence ID" value="KAJ7652571.1"/>
    <property type="molecule type" value="Genomic_DNA"/>
</dbReference>
<name>A0AAD7CLX7_MYCRO</name>
<proteinExistence type="predicted"/>
<sequence>MLVQAQMRKHLGRAAWTGSATPLSRSCPRLNLSTLLLESCPQMGFVCNYAATARHTINLCPIGAGRGSVDPTAWGWMRTSLALDAKRVYYNLCLTGARRGLVVLDTMLNARIYPNCPMGGRVAYFMCPMGDRMAYFICRMAFRMFCHAEYVVENLVRMHAAISIPIHQCTITAALAALPFFLRNGVDRCRNTSELSKDIQLLIGGGIRNGKFARELVENHIHNAHGSQDVAAASFMFEYQCTVQEVDAALLKSDLFISIRLPTGDLIPLLTRVRDLSHLTTCIMDTISGQWSQLCADMSSFASWTLSLEYILTPCTLATVVNSEVQSIDKIGLANAKACMKKRGKPQL</sequence>
<evidence type="ECO:0000313" key="2">
    <source>
        <dbReference type="Proteomes" id="UP001221757"/>
    </source>
</evidence>
<comment type="caution">
    <text evidence="1">The sequence shown here is derived from an EMBL/GenBank/DDBJ whole genome shotgun (WGS) entry which is preliminary data.</text>
</comment>